<dbReference type="Gene3D" id="3.40.50.300">
    <property type="entry name" value="P-loop containing nucleotide triphosphate hydrolases"/>
    <property type="match status" value="2"/>
</dbReference>
<proteinExistence type="predicted"/>
<feature type="domain" description="AAA+ ATPase" evidence="3">
    <location>
        <begin position="521"/>
        <end position="657"/>
    </location>
</feature>
<dbReference type="Proteomes" id="UP000502823">
    <property type="component" value="Unassembled WGS sequence"/>
</dbReference>
<name>A0A6L2PYN3_COPFO</name>
<comment type="caution">
    <text evidence="4">The sequence shown here is derived from an EMBL/GenBank/DDBJ whole genome shotgun (WGS) entry which is preliminary data.</text>
</comment>
<dbReference type="InterPro" id="IPR003593">
    <property type="entry name" value="AAA+_ATPase"/>
</dbReference>
<protein>
    <recommendedName>
        <fullName evidence="3">AAA+ ATPase domain-containing protein</fullName>
    </recommendedName>
</protein>
<dbReference type="InParanoid" id="A0A6L2PYN3"/>
<dbReference type="InterPro" id="IPR027417">
    <property type="entry name" value="P-loop_NTPase"/>
</dbReference>
<evidence type="ECO:0000256" key="1">
    <source>
        <dbReference type="ARBA" id="ARBA00022741"/>
    </source>
</evidence>
<dbReference type="Pfam" id="PF00004">
    <property type="entry name" value="AAA"/>
    <property type="match status" value="2"/>
</dbReference>
<evidence type="ECO:0000256" key="2">
    <source>
        <dbReference type="ARBA" id="ARBA00022840"/>
    </source>
</evidence>
<dbReference type="Gene3D" id="1.10.8.60">
    <property type="match status" value="2"/>
</dbReference>
<dbReference type="GO" id="GO:0005524">
    <property type="term" value="F:ATP binding"/>
    <property type="evidence" value="ECO:0007669"/>
    <property type="project" value="UniProtKB-KW"/>
</dbReference>
<dbReference type="GO" id="GO:0005829">
    <property type="term" value="C:cytosol"/>
    <property type="evidence" value="ECO:0007669"/>
    <property type="project" value="TreeGrafter"/>
</dbReference>
<dbReference type="PANTHER" id="PTHR23077">
    <property type="entry name" value="AAA-FAMILY ATPASE"/>
    <property type="match status" value="1"/>
</dbReference>
<dbReference type="GO" id="GO:0051228">
    <property type="term" value="P:mitotic spindle disassembly"/>
    <property type="evidence" value="ECO:0007669"/>
    <property type="project" value="TreeGrafter"/>
</dbReference>
<dbReference type="FunFam" id="3.40.50.300:FF:001440">
    <property type="entry name" value="ATPase, AAA family protein"/>
    <property type="match status" value="1"/>
</dbReference>
<evidence type="ECO:0000259" key="3">
    <source>
        <dbReference type="SMART" id="SM00382"/>
    </source>
</evidence>
<dbReference type="GO" id="GO:0034098">
    <property type="term" value="C:VCP-NPL4-UFD1 AAA ATPase complex"/>
    <property type="evidence" value="ECO:0007669"/>
    <property type="project" value="TreeGrafter"/>
</dbReference>
<dbReference type="OrthoDB" id="27435at2759"/>
<gene>
    <name evidence="4" type="ORF">Cfor_06982</name>
</gene>
<dbReference type="EMBL" id="BLKM01000713">
    <property type="protein sequence ID" value="GFG37743.1"/>
    <property type="molecule type" value="Genomic_DNA"/>
</dbReference>
<evidence type="ECO:0000313" key="4">
    <source>
        <dbReference type="EMBL" id="GFG37743.1"/>
    </source>
</evidence>
<reference evidence="5" key="1">
    <citation type="submission" date="2020-01" db="EMBL/GenBank/DDBJ databases">
        <title>Draft genome sequence of the Termite Coptotermes fromosanus.</title>
        <authorList>
            <person name="Itakura S."/>
            <person name="Yosikawa Y."/>
            <person name="Umezawa K."/>
        </authorList>
    </citation>
    <scope>NUCLEOTIDE SEQUENCE [LARGE SCALE GENOMIC DNA]</scope>
</reference>
<dbReference type="GO" id="GO:0016887">
    <property type="term" value="F:ATP hydrolysis activity"/>
    <property type="evidence" value="ECO:0007669"/>
    <property type="project" value="InterPro"/>
</dbReference>
<dbReference type="InterPro" id="IPR050168">
    <property type="entry name" value="AAA_ATPase_domain"/>
</dbReference>
<dbReference type="Pfam" id="PF17862">
    <property type="entry name" value="AAA_lid_3"/>
    <property type="match status" value="1"/>
</dbReference>
<keyword evidence="2" id="KW-0067">ATP-binding</keyword>
<keyword evidence="5" id="KW-1185">Reference proteome</keyword>
<dbReference type="InterPro" id="IPR003960">
    <property type="entry name" value="ATPase_AAA_CS"/>
</dbReference>
<organism evidence="4 5">
    <name type="scientific">Coptotermes formosanus</name>
    <name type="common">Formosan subterranean termite</name>
    <dbReference type="NCBI Taxonomy" id="36987"/>
    <lineage>
        <taxon>Eukaryota</taxon>
        <taxon>Metazoa</taxon>
        <taxon>Ecdysozoa</taxon>
        <taxon>Arthropoda</taxon>
        <taxon>Hexapoda</taxon>
        <taxon>Insecta</taxon>
        <taxon>Pterygota</taxon>
        <taxon>Neoptera</taxon>
        <taxon>Polyneoptera</taxon>
        <taxon>Dictyoptera</taxon>
        <taxon>Blattodea</taxon>
        <taxon>Blattoidea</taxon>
        <taxon>Termitoidae</taxon>
        <taxon>Rhinotermitidae</taxon>
        <taxon>Coptotermes</taxon>
    </lineage>
</organism>
<dbReference type="GO" id="GO:0005634">
    <property type="term" value="C:nucleus"/>
    <property type="evidence" value="ECO:0007669"/>
    <property type="project" value="TreeGrafter"/>
</dbReference>
<dbReference type="GO" id="GO:0031593">
    <property type="term" value="F:polyubiquitin modification-dependent protein binding"/>
    <property type="evidence" value="ECO:0007669"/>
    <property type="project" value="TreeGrafter"/>
</dbReference>
<dbReference type="InterPro" id="IPR003959">
    <property type="entry name" value="ATPase_AAA_core"/>
</dbReference>
<sequence length="748" mass="81781">MEVKKLKPLAVLPLEIDISTVQKCYLPSVYSDILKKCKVGCCILLQISSTIKCLCKLYWKSDLHSAFCHIDRSVMMFSGCGRTLMGLPREAVGWTASNLSVEQIQVLPCCIAIRDLHISVVFESVSNNKQWQKDINTLQDIVKDVLKAYTLIKDSIVYTKNLNECQKFGIHCIVIHDIGKLQSGSDTTAGRVTSGTKVSVVRQLSRTWLEQLKNGGTEISLGGLDGPYQTLQDIICQHKLYQQAAKRLGVRPCRQVLVVGPSGCGKTSLVRSVVANCEAALVVVQGPEVYRPQPGDTEGWLRIVFEEAADFAQEGVCVLLLDEVDSLCPRKGVGGLTPHQVRVSAQLLMLLDRADQVKGLVVIATTNRPNALDPAVRRPGRLETEVHIGVPTENQREQILQVLLSPLQIEEEAQLCSKVARLTPGYVGADLSLLCQDVVLGRYRRKAENSTCSLEEWLAAFQASMARIRPSTLRGGLGVVISQPASLSDIGGMDSIKQSLRAAVEWPLLYPETFAKFGLPQPKGVLLYGPPGCAKTSLACALASALNVTFLSVSAADIYSPYVGDAEKSIGELFHRARLGAPAILFIDEIDALVGSRGHRERGVQERVLSSLLTEMDGIGINVGVVVMAATNRPDMLDDALLRPGRFDKVLYVPPPDAAARLDILHVLTAHIPLGECVDLQLLALATEFFSGADLGSLCREAAFCALTEEGFSVKQVKHRHFMQVLCHLHPSLSQQQIDWYRSYKKSG</sequence>
<dbReference type="SMART" id="SM00382">
    <property type="entry name" value="AAA"/>
    <property type="match status" value="2"/>
</dbReference>
<evidence type="ECO:0000313" key="5">
    <source>
        <dbReference type="Proteomes" id="UP000502823"/>
    </source>
</evidence>
<dbReference type="PANTHER" id="PTHR23077:SF194">
    <property type="entry name" value="ATPASE FAMILY GENE 2 PROTEIN HOMOLOG B"/>
    <property type="match status" value="1"/>
</dbReference>
<dbReference type="FunFam" id="1.10.8.60:FF:000038">
    <property type="entry name" value="spermatogenesis-associated protein 5-like protein 1"/>
    <property type="match status" value="1"/>
</dbReference>
<dbReference type="InterPro" id="IPR041569">
    <property type="entry name" value="AAA_lid_3"/>
</dbReference>
<dbReference type="GO" id="GO:0030970">
    <property type="term" value="P:retrograde protein transport, ER to cytosol"/>
    <property type="evidence" value="ECO:0007669"/>
    <property type="project" value="TreeGrafter"/>
</dbReference>
<feature type="domain" description="AAA+ ATPase" evidence="3">
    <location>
        <begin position="252"/>
        <end position="392"/>
    </location>
</feature>
<dbReference type="SUPFAM" id="SSF52540">
    <property type="entry name" value="P-loop containing nucleoside triphosphate hydrolases"/>
    <property type="match status" value="2"/>
</dbReference>
<keyword evidence="1" id="KW-0547">Nucleotide-binding</keyword>
<dbReference type="PROSITE" id="PS00674">
    <property type="entry name" value="AAA"/>
    <property type="match status" value="2"/>
</dbReference>
<dbReference type="GO" id="GO:0097352">
    <property type="term" value="P:autophagosome maturation"/>
    <property type="evidence" value="ECO:0007669"/>
    <property type="project" value="TreeGrafter"/>
</dbReference>
<dbReference type="AlphaFoldDB" id="A0A6L2PYN3"/>
<accession>A0A6L2PYN3</accession>